<organism evidence="9 10">
    <name type="scientific">Priapulus caudatus</name>
    <name type="common">Priapulid worm</name>
    <dbReference type="NCBI Taxonomy" id="37621"/>
    <lineage>
        <taxon>Eukaryota</taxon>
        <taxon>Metazoa</taxon>
        <taxon>Ecdysozoa</taxon>
        <taxon>Scalidophora</taxon>
        <taxon>Priapulida</taxon>
        <taxon>Priapulimorpha</taxon>
        <taxon>Priapulimorphida</taxon>
        <taxon>Priapulidae</taxon>
        <taxon>Priapulus</taxon>
    </lineage>
</organism>
<keyword evidence="5 7" id="KW-0472">Membrane</keyword>
<dbReference type="Gene3D" id="1.20.1540.10">
    <property type="entry name" value="Rhomboid-like"/>
    <property type="match status" value="1"/>
</dbReference>
<feature type="transmembrane region" description="Helical" evidence="7">
    <location>
        <begin position="160"/>
        <end position="177"/>
    </location>
</feature>
<evidence type="ECO:0000256" key="3">
    <source>
        <dbReference type="ARBA" id="ARBA00022692"/>
    </source>
</evidence>
<dbReference type="InterPro" id="IPR017213">
    <property type="entry name" value="Peptidase_S54_rhomboid_met"/>
</dbReference>
<keyword evidence="9" id="KW-1185">Reference proteome</keyword>
<evidence type="ECO:0000256" key="7">
    <source>
        <dbReference type="SAM" id="Phobius"/>
    </source>
</evidence>
<feature type="transmembrane region" description="Helical" evidence="7">
    <location>
        <begin position="300"/>
        <end position="321"/>
    </location>
</feature>
<dbReference type="Pfam" id="PF01694">
    <property type="entry name" value="Rhomboid"/>
    <property type="match status" value="1"/>
</dbReference>
<dbReference type="PANTHER" id="PTHR45840">
    <property type="entry name" value="RHOMBOID-RELATED PROTEIN"/>
    <property type="match status" value="1"/>
</dbReference>
<evidence type="ECO:0000256" key="2">
    <source>
        <dbReference type="ARBA" id="ARBA00009045"/>
    </source>
</evidence>
<dbReference type="InterPro" id="IPR035952">
    <property type="entry name" value="Rhomboid-like_sf"/>
</dbReference>
<feature type="domain" description="Peptidase S54 rhomboid" evidence="8">
    <location>
        <begin position="122"/>
        <end position="289"/>
    </location>
</feature>
<dbReference type="SUPFAM" id="SSF144091">
    <property type="entry name" value="Rhomboid-like"/>
    <property type="match status" value="1"/>
</dbReference>
<comment type="subcellular location">
    <subcellularLocation>
        <location evidence="1">Membrane</location>
        <topology evidence="1">Multi-pass membrane protein</topology>
    </subcellularLocation>
</comment>
<evidence type="ECO:0000256" key="5">
    <source>
        <dbReference type="ARBA" id="ARBA00023136"/>
    </source>
</evidence>
<dbReference type="PIRSF" id="PIRSF037470">
    <property type="entry name" value="Rhomboid"/>
    <property type="match status" value="1"/>
</dbReference>
<dbReference type="PANTHER" id="PTHR45840:SF2">
    <property type="entry name" value="PROTEIN RHOMBOID-RELATED"/>
    <property type="match status" value="1"/>
</dbReference>
<gene>
    <name evidence="10" type="primary">LOC106821243</name>
</gene>
<reference evidence="10" key="1">
    <citation type="submission" date="2025-08" db="UniProtKB">
        <authorList>
            <consortium name="RefSeq"/>
        </authorList>
    </citation>
    <scope>IDENTIFICATION</scope>
</reference>
<name>A0ABM1FAH4_PRICU</name>
<dbReference type="RefSeq" id="XP_014681445.1">
    <property type="nucleotide sequence ID" value="XM_014825959.1"/>
</dbReference>
<dbReference type="InterPro" id="IPR022764">
    <property type="entry name" value="Peptidase_S54_rhomboid_dom"/>
</dbReference>
<evidence type="ECO:0000259" key="8">
    <source>
        <dbReference type="Pfam" id="PF01694"/>
    </source>
</evidence>
<feature type="transmembrane region" description="Helical" evidence="7">
    <location>
        <begin position="237"/>
        <end position="256"/>
    </location>
</feature>
<evidence type="ECO:0000256" key="1">
    <source>
        <dbReference type="ARBA" id="ARBA00004141"/>
    </source>
</evidence>
<keyword evidence="3 7" id="KW-0812">Transmembrane</keyword>
<feature type="transmembrane region" description="Helical" evidence="7">
    <location>
        <begin position="214"/>
        <end position="230"/>
    </location>
</feature>
<sequence>MNHFLRNIWMTDKRSDSFKLAVQQADGDACSVNEYRCVKRDPDTCFMRMVRKIGREFLTSEMDRRYYADHYTCCPPPLFIISVTLLELGFFAYYAIMAGEVTTTGPVPIDNIFIYRPDRRIELWRFIFYMVLHAGWIHLLFNLMVQLLVGLPLEMVHGSFRISIIYLAGVLAGSLGTSVFDRDVYLVGASGGVYALLAAHLANILLNYSEMELGIIRLIGILVIDILLNYSEMELGIIRLIGILVIASADVGFAIWGRYAAEENGPPVAYVAHLTGALAGLTIGLLVLKNFEQKLHDQIVWWASLGVYAACTVFAVLWNVFYI</sequence>
<comment type="similarity">
    <text evidence="2 6">Belongs to the peptidase S54 family.</text>
</comment>
<accession>A0ABM1FAH4</accession>
<feature type="transmembrane region" description="Helical" evidence="7">
    <location>
        <begin position="268"/>
        <end position="288"/>
    </location>
</feature>
<dbReference type="InterPro" id="IPR051739">
    <property type="entry name" value="Rhomboid_IM_Serine_Proteases"/>
</dbReference>
<feature type="transmembrane region" description="Helical" evidence="7">
    <location>
        <begin position="184"/>
        <end position="208"/>
    </location>
</feature>
<protein>
    <submittedName>
        <fullName evidence="10">Protein rhomboid-like</fullName>
    </submittedName>
</protein>
<dbReference type="GeneID" id="106821243"/>
<evidence type="ECO:0000313" key="10">
    <source>
        <dbReference type="RefSeq" id="XP_014681445.1"/>
    </source>
</evidence>
<evidence type="ECO:0000256" key="6">
    <source>
        <dbReference type="PIRNR" id="PIRNR037470"/>
    </source>
</evidence>
<proteinExistence type="inferred from homology"/>
<feature type="transmembrane region" description="Helical" evidence="7">
    <location>
        <begin position="126"/>
        <end position="148"/>
    </location>
</feature>
<keyword evidence="4 7" id="KW-1133">Transmembrane helix</keyword>
<dbReference type="Proteomes" id="UP000695022">
    <property type="component" value="Unplaced"/>
</dbReference>
<evidence type="ECO:0000313" key="9">
    <source>
        <dbReference type="Proteomes" id="UP000695022"/>
    </source>
</evidence>
<evidence type="ECO:0000256" key="4">
    <source>
        <dbReference type="ARBA" id="ARBA00022989"/>
    </source>
</evidence>